<evidence type="ECO:0000256" key="1">
    <source>
        <dbReference type="SAM" id="SignalP"/>
    </source>
</evidence>
<sequence length="323" mass="37704">MNAMKKLPFLFLLLGLAQSLQAQSFNRFKFEEPWSVGVGIGPTQYFGELYSLWKYVEGVQPDYNVSVNVRRTTGTHIRLRFDASYIQMSGSDIPSDPRAFRYPRSLEFRARNFEAAFIGEYHWKPVKINNITRHFLNWYVFAGVGASTNTPKAQLDGEYYSLRPLALEDNEYPAVVMVFPMGLGMKYKLNVYTDLFIEGNYRFTMTDYLDDVSAFNLKDSYLSLLESYGDNGNGPMPERLRLAVRNPQWLDDDGLPKTDAIRNAVYYDKNGEFQHSIRRGSGLDHRYDGYFTLNVGVEIYFSQDIWENWLRRGRTKQRGWRFW</sequence>
<evidence type="ECO:0008006" key="4">
    <source>
        <dbReference type="Google" id="ProtNLM"/>
    </source>
</evidence>
<dbReference type="Proteomes" id="UP000619457">
    <property type="component" value="Unassembled WGS sequence"/>
</dbReference>
<dbReference type="EMBL" id="BMWX01000003">
    <property type="protein sequence ID" value="GGZ28096.1"/>
    <property type="molecule type" value="Genomic_DNA"/>
</dbReference>
<accession>A0A918PZ83</accession>
<dbReference type="AlphaFoldDB" id="A0A918PZ83"/>
<organism evidence="2 3">
    <name type="scientific">Echinicola pacifica</name>
    <dbReference type="NCBI Taxonomy" id="346377"/>
    <lineage>
        <taxon>Bacteria</taxon>
        <taxon>Pseudomonadati</taxon>
        <taxon>Bacteroidota</taxon>
        <taxon>Cytophagia</taxon>
        <taxon>Cytophagales</taxon>
        <taxon>Cyclobacteriaceae</taxon>
        <taxon>Echinicola</taxon>
    </lineage>
</organism>
<evidence type="ECO:0000313" key="3">
    <source>
        <dbReference type="Proteomes" id="UP000619457"/>
    </source>
</evidence>
<reference evidence="2" key="1">
    <citation type="journal article" date="2014" name="Int. J. Syst. Evol. Microbiol.">
        <title>Complete genome sequence of Corynebacterium casei LMG S-19264T (=DSM 44701T), isolated from a smear-ripened cheese.</title>
        <authorList>
            <consortium name="US DOE Joint Genome Institute (JGI-PGF)"/>
            <person name="Walter F."/>
            <person name="Albersmeier A."/>
            <person name="Kalinowski J."/>
            <person name="Ruckert C."/>
        </authorList>
    </citation>
    <scope>NUCLEOTIDE SEQUENCE</scope>
    <source>
        <strain evidence="2">KCTC 12368</strain>
    </source>
</reference>
<comment type="caution">
    <text evidence="2">The sequence shown here is derived from an EMBL/GenBank/DDBJ whole genome shotgun (WGS) entry which is preliminary data.</text>
</comment>
<protein>
    <recommendedName>
        <fullName evidence="4">Outer membrane protein beta-barrel domain-containing protein</fullName>
    </recommendedName>
</protein>
<feature type="chain" id="PRO_5037632121" description="Outer membrane protein beta-barrel domain-containing protein" evidence="1">
    <location>
        <begin position="23"/>
        <end position="323"/>
    </location>
</feature>
<evidence type="ECO:0000313" key="2">
    <source>
        <dbReference type="EMBL" id="GGZ28096.1"/>
    </source>
</evidence>
<name>A0A918PZ83_9BACT</name>
<reference evidence="2" key="2">
    <citation type="submission" date="2020-09" db="EMBL/GenBank/DDBJ databases">
        <authorList>
            <person name="Sun Q."/>
            <person name="Kim S."/>
        </authorList>
    </citation>
    <scope>NUCLEOTIDE SEQUENCE</scope>
    <source>
        <strain evidence="2">KCTC 12368</strain>
    </source>
</reference>
<keyword evidence="1" id="KW-0732">Signal</keyword>
<keyword evidence="3" id="KW-1185">Reference proteome</keyword>
<feature type="signal peptide" evidence="1">
    <location>
        <begin position="1"/>
        <end position="22"/>
    </location>
</feature>
<proteinExistence type="predicted"/>
<gene>
    <name evidence="2" type="ORF">GCM10007049_21260</name>
</gene>